<keyword evidence="2" id="KW-0472">Membrane</keyword>
<keyword evidence="2" id="KW-1133">Transmembrane helix</keyword>
<evidence type="ECO:0000256" key="2">
    <source>
        <dbReference type="SAM" id="Phobius"/>
    </source>
</evidence>
<evidence type="ECO:0000259" key="3">
    <source>
        <dbReference type="PROSITE" id="PS51746"/>
    </source>
</evidence>
<dbReference type="Gene3D" id="3.60.40.10">
    <property type="entry name" value="PPM-type phosphatase domain"/>
    <property type="match status" value="1"/>
</dbReference>
<feature type="compositionally biased region" description="Acidic residues" evidence="1">
    <location>
        <begin position="326"/>
        <end position="341"/>
    </location>
</feature>
<dbReference type="PROSITE" id="PS51746">
    <property type="entry name" value="PPM_2"/>
    <property type="match status" value="1"/>
</dbReference>
<dbReference type="AlphaFoldDB" id="A0A4P6F235"/>
<feature type="compositionally biased region" description="Low complexity" evidence="1">
    <location>
        <begin position="480"/>
        <end position="494"/>
    </location>
</feature>
<feature type="transmembrane region" description="Helical" evidence="2">
    <location>
        <begin position="353"/>
        <end position="374"/>
    </location>
</feature>
<keyword evidence="2" id="KW-0812">Transmembrane</keyword>
<keyword evidence="5" id="KW-1185">Reference proteome</keyword>
<dbReference type="SMART" id="SM00332">
    <property type="entry name" value="PP2Cc"/>
    <property type="match status" value="1"/>
</dbReference>
<name>A0A4P6F235_9MICO</name>
<accession>A0A4P6F235</accession>
<protein>
    <submittedName>
        <fullName evidence="4">Serine/threonine-protein phosphatase</fullName>
    </submittedName>
</protein>
<dbReference type="GO" id="GO:0004722">
    <property type="term" value="F:protein serine/threonine phosphatase activity"/>
    <property type="evidence" value="ECO:0007669"/>
    <property type="project" value="InterPro"/>
</dbReference>
<dbReference type="PANTHER" id="PTHR47992">
    <property type="entry name" value="PROTEIN PHOSPHATASE"/>
    <property type="match status" value="1"/>
</dbReference>
<feature type="compositionally biased region" description="Pro residues" evidence="1">
    <location>
        <begin position="457"/>
        <end position="479"/>
    </location>
</feature>
<feature type="region of interest" description="Disordered" evidence="1">
    <location>
        <begin position="447"/>
        <end position="494"/>
    </location>
</feature>
<dbReference type="KEGG" id="xya:ET471_05435"/>
<reference evidence="4 5" key="1">
    <citation type="submission" date="2019-01" db="EMBL/GenBank/DDBJ databases">
        <title>Genome sequencing of strain FW10M-9.</title>
        <authorList>
            <person name="Heo J."/>
            <person name="Kim S.-J."/>
            <person name="Kim J.-S."/>
            <person name="Hong S.-B."/>
            <person name="Kwon S.-W."/>
        </authorList>
    </citation>
    <scope>NUCLEOTIDE SEQUENCE [LARGE SCALE GENOMIC DNA]</scope>
    <source>
        <strain evidence="4 5">FW10M-9</strain>
    </source>
</reference>
<dbReference type="Proteomes" id="UP000292118">
    <property type="component" value="Chromosome"/>
</dbReference>
<dbReference type="SUPFAM" id="SSF81606">
    <property type="entry name" value="PP2C-like"/>
    <property type="match status" value="1"/>
</dbReference>
<dbReference type="EMBL" id="CP035493">
    <property type="protein sequence ID" value="QAY69554.1"/>
    <property type="molecule type" value="Genomic_DNA"/>
</dbReference>
<dbReference type="InterPro" id="IPR001932">
    <property type="entry name" value="PPM-type_phosphatase-like_dom"/>
</dbReference>
<evidence type="ECO:0000256" key="1">
    <source>
        <dbReference type="SAM" id="MobiDB-lite"/>
    </source>
</evidence>
<feature type="domain" description="PPM-type phosphatase" evidence="3">
    <location>
        <begin position="6"/>
        <end position="239"/>
    </location>
</feature>
<evidence type="ECO:0000313" key="4">
    <source>
        <dbReference type="EMBL" id="QAY69554.1"/>
    </source>
</evidence>
<evidence type="ECO:0000313" key="5">
    <source>
        <dbReference type="Proteomes" id="UP000292118"/>
    </source>
</evidence>
<gene>
    <name evidence="4" type="ORF">ET471_05435</name>
</gene>
<proteinExistence type="predicted"/>
<dbReference type="RefSeq" id="WP_129186953.1">
    <property type="nucleotide sequence ID" value="NZ_CP035493.1"/>
</dbReference>
<dbReference type="OrthoDB" id="9801841at2"/>
<dbReference type="Pfam" id="PF13672">
    <property type="entry name" value="PP2C_2"/>
    <property type="match status" value="1"/>
</dbReference>
<dbReference type="InterPro" id="IPR036457">
    <property type="entry name" value="PPM-type-like_dom_sf"/>
</dbReference>
<dbReference type="CDD" id="cd00143">
    <property type="entry name" value="PP2Cc"/>
    <property type="match status" value="1"/>
</dbReference>
<feature type="region of interest" description="Disordered" evidence="1">
    <location>
        <begin position="287"/>
        <end position="348"/>
    </location>
</feature>
<sequence>MTVSLRYAARSDVGLVRSSNQDSAYAGPNLLVVADGMGGHAGGDIASRIAIENLRHLDTDTHTPAAALDDLEAAVEEARLGLVRASTAAPDLAGMGTTVTALLRTGSTLVMAHMGDSRAYLLRDGALTQVTVDHTFVQHLVDTGRITADEAETHPQRNVVMRVLSDFDLDLHPDMSIREAKPGDRWLLCSDGLSGFVHLDLLGEILTDAKDVGEAADLLLLAAMHGGSTDNITVVVADVVDDDAAAADESAEAVDAKAVDARAVDPGLPAAAATGVGGVQVVGAATGTSPIPGSPAPSADVPATPSDDAAASEGTPASLASAPGDGDGDTSDGDDEEEADDADARPAPRRHPVIATLVTLLALAVVGVGGWGAYRWTQQQYFVGVSEDQVAIFRGIPASAGPLTLSTPVEYTGTPVSDLPAFFASRLDGTIRASSLQDARDRAARLIAQAEQEQEPTPEPTQPPAETPVEPPAEQPPTDVPADTPVDQPVEPVG</sequence>
<dbReference type="SMART" id="SM00331">
    <property type="entry name" value="PP2C_SIG"/>
    <property type="match status" value="1"/>
</dbReference>
<organism evidence="4 5">
    <name type="scientific">Xylanimonas protaetiae</name>
    <dbReference type="NCBI Taxonomy" id="2509457"/>
    <lineage>
        <taxon>Bacteria</taxon>
        <taxon>Bacillati</taxon>
        <taxon>Actinomycetota</taxon>
        <taxon>Actinomycetes</taxon>
        <taxon>Micrococcales</taxon>
        <taxon>Promicromonosporaceae</taxon>
        <taxon>Xylanimonas</taxon>
    </lineage>
</organism>
<dbReference type="InterPro" id="IPR015655">
    <property type="entry name" value="PP2C"/>
</dbReference>